<evidence type="ECO:0000256" key="1">
    <source>
        <dbReference type="PIRNR" id="PIRNR009290"/>
    </source>
</evidence>
<dbReference type="PROSITE" id="PS51464">
    <property type="entry name" value="SIS"/>
    <property type="match status" value="1"/>
</dbReference>
<dbReference type="Proteomes" id="UP001055784">
    <property type="component" value="Chromosome"/>
</dbReference>
<dbReference type="InterPro" id="IPR001347">
    <property type="entry name" value="SIS_dom"/>
</dbReference>
<dbReference type="EC" id="3.5.-.-" evidence="1"/>
<accession>A0AAE9IHQ1</accession>
<dbReference type="GO" id="GO:0006002">
    <property type="term" value="P:fructose 6-phosphate metabolic process"/>
    <property type="evidence" value="ECO:0007669"/>
    <property type="project" value="TreeGrafter"/>
</dbReference>
<gene>
    <name evidence="3" type="ORF">MF626_002221</name>
</gene>
<dbReference type="PANTHER" id="PTHR10937:SF14">
    <property type="entry name" value="FRUCTOSELYSINE 6-PHOSPHATE DEGLYCASE"/>
    <property type="match status" value="1"/>
</dbReference>
<organism evidence="3 4">
    <name type="scientific">Paenibacillus polymyxa</name>
    <name type="common">Bacillus polymyxa</name>
    <dbReference type="NCBI Taxonomy" id="1406"/>
    <lineage>
        <taxon>Bacteria</taxon>
        <taxon>Bacillati</taxon>
        <taxon>Bacillota</taxon>
        <taxon>Bacilli</taxon>
        <taxon>Bacillales</taxon>
        <taxon>Paenibacillaceae</taxon>
        <taxon>Paenibacillus</taxon>
    </lineage>
</organism>
<sequence length="326" mass="36559">MVMEIKKIIEEIVANKQEAGGIKQVYYVACGGSYGAFYPAKTFLEKEAKEVKVGLYTSNEFVHNTPKAFGENSVLVVASHKGNTPETVKAAELGRTAGVPVIALTWVEDSPITEQADYVVKYTFGDGKDIAREKTMKALMTAVEVLNQTEGYEQYDKFLDGVGKIDRIVKNACKHVEKRALAFAKNHKDDSVIYTMASGAGYGAAYMQSICIFMEMQWINSSSIHSGEYFHGPFEITDAEIPFVIQVSEGSTRPLDERALKFLNRYTQRVEVLDAKDLGLSTIDSSVVDYFNHSLFNNVYPVYNQALAIERAHPLTTRRYMWKVEY</sequence>
<dbReference type="InterPro" id="IPR046348">
    <property type="entry name" value="SIS_dom_sf"/>
</dbReference>
<dbReference type="Gene3D" id="3.40.50.12570">
    <property type="match status" value="1"/>
</dbReference>
<dbReference type="GO" id="GO:0006487">
    <property type="term" value="P:protein N-linked glycosylation"/>
    <property type="evidence" value="ECO:0007669"/>
    <property type="project" value="TreeGrafter"/>
</dbReference>
<dbReference type="SUPFAM" id="SSF53697">
    <property type="entry name" value="SIS domain"/>
    <property type="match status" value="1"/>
</dbReference>
<evidence type="ECO:0000313" key="3">
    <source>
        <dbReference type="EMBL" id="URJ52688.1"/>
    </source>
</evidence>
<dbReference type="EMBL" id="CP097770">
    <property type="protein sequence ID" value="URJ52688.1"/>
    <property type="molecule type" value="Genomic_DNA"/>
</dbReference>
<keyword evidence="1" id="KW-0119">Carbohydrate metabolism</keyword>
<keyword evidence="1" id="KW-0378">Hydrolase</keyword>
<name>A0AAE9IHQ1_PAEPO</name>
<dbReference type="AlphaFoldDB" id="A0AAE9IHQ1"/>
<reference evidence="3" key="1">
    <citation type="submission" date="2022-11" db="EMBL/GenBank/DDBJ databases">
        <authorList>
            <person name="Vasilchenko N.G."/>
            <person name="Prazdnova E.V."/>
            <person name="Gorovtsov A.V."/>
            <person name="Chistyakov V.A."/>
            <person name="Pak M.L."/>
        </authorList>
    </citation>
    <scope>NUCLEOTIDE SEQUENCE</scope>
    <source>
        <strain evidence="3">R 4.5</strain>
    </source>
</reference>
<dbReference type="PANTHER" id="PTHR10937">
    <property type="entry name" value="GLUCOSAMINE--FRUCTOSE-6-PHOSPHATE AMINOTRANSFERASE, ISOMERIZING"/>
    <property type="match status" value="1"/>
</dbReference>
<evidence type="ECO:0000259" key="2">
    <source>
        <dbReference type="PROSITE" id="PS51464"/>
    </source>
</evidence>
<dbReference type="Pfam" id="PF01380">
    <property type="entry name" value="SIS"/>
    <property type="match status" value="1"/>
</dbReference>
<dbReference type="Gene3D" id="1.10.10.2240">
    <property type="match status" value="1"/>
</dbReference>
<dbReference type="InterPro" id="IPR035488">
    <property type="entry name" value="FrlB_SIS"/>
</dbReference>
<proteinExistence type="predicted"/>
<protein>
    <recommendedName>
        <fullName evidence="1">Fructosamine deglycase</fullName>
        <ecNumber evidence="1">3.5.-.-</ecNumber>
    </recommendedName>
</protein>
<dbReference type="GO" id="GO:0004360">
    <property type="term" value="F:glutamine-fructose-6-phosphate transaminase (isomerizing) activity"/>
    <property type="evidence" value="ECO:0007669"/>
    <property type="project" value="TreeGrafter"/>
</dbReference>
<dbReference type="CDD" id="cd05710">
    <property type="entry name" value="SIS_1"/>
    <property type="match status" value="1"/>
</dbReference>
<comment type="function">
    <text evidence="1">Catalyzes the conversion of a range of fructosamine 6-phosphates to glucose 6-phosphate and a free amino acid.</text>
</comment>
<dbReference type="InterPro" id="IPR024713">
    <property type="entry name" value="Fructosamine_deglycase_FrlB"/>
</dbReference>
<dbReference type="Gene3D" id="3.40.50.10490">
    <property type="entry name" value="Glucose-6-phosphate isomerase like protein, domain 1"/>
    <property type="match status" value="1"/>
</dbReference>
<feature type="domain" description="SIS" evidence="2">
    <location>
        <begin position="13"/>
        <end position="152"/>
    </location>
</feature>
<dbReference type="GO" id="GO:0016787">
    <property type="term" value="F:hydrolase activity"/>
    <property type="evidence" value="ECO:0007669"/>
    <property type="project" value="UniProtKB-KW"/>
</dbReference>
<comment type="subunit">
    <text evidence="1">Homooctamer.</text>
</comment>
<evidence type="ECO:0000313" key="4">
    <source>
        <dbReference type="Proteomes" id="UP001055784"/>
    </source>
</evidence>
<dbReference type="GO" id="GO:0097367">
    <property type="term" value="F:carbohydrate derivative binding"/>
    <property type="evidence" value="ECO:0007669"/>
    <property type="project" value="InterPro"/>
</dbReference>
<dbReference type="GO" id="GO:0006047">
    <property type="term" value="P:UDP-N-acetylglucosamine metabolic process"/>
    <property type="evidence" value="ECO:0007669"/>
    <property type="project" value="TreeGrafter"/>
</dbReference>
<dbReference type="PIRSF" id="PIRSF009290">
    <property type="entry name" value="FrlB"/>
    <property type="match status" value="1"/>
</dbReference>